<feature type="domain" description="Ribose-phosphate pyrophosphokinase N-terminal" evidence="8">
    <location>
        <begin position="9"/>
        <end position="125"/>
    </location>
</feature>
<dbReference type="Pfam" id="PF14572">
    <property type="entry name" value="Pribosyl_synth"/>
    <property type="match status" value="1"/>
</dbReference>
<accession>A0A1F5SER0</accession>
<dbReference type="GO" id="GO:0005737">
    <property type="term" value="C:cytoplasm"/>
    <property type="evidence" value="ECO:0007669"/>
    <property type="project" value="TreeGrafter"/>
</dbReference>
<dbReference type="GO" id="GO:0006015">
    <property type="term" value="P:5-phosphoribose 1-diphosphate biosynthetic process"/>
    <property type="evidence" value="ECO:0007669"/>
    <property type="project" value="TreeGrafter"/>
</dbReference>
<dbReference type="InterPro" id="IPR029099">
    <property type="entry name" value="Pribosyltran_N"/>
</dbReference>
<dbReference type="InterPro" id="IPR029057">
    <property type="entry name" value="PRTase-like"/>
</dbReference>
<dbReference type="AlphaFoldDB" id="A0A1F5SER0"/>
<dbReference type="PANTHER" id="PTHR10210:SF32">
    <property type="entry name" value="RIBOSE-PHOSPHATE PYROPHOSPHOKINASE 2"/>
    <property type="match status" value="1"/>
</dbReference>
<sequence length="320" mass="35607">MKKSDRKKIAIFSTEASLYFAELVAARLGIPTVGRVERKIFGGGERYYRLSIDDRAELFGRTAIFVGSTNTDEDFHELYRVGCALAGYGTARRIFLIPFMGYSTMERAVLPGEIVTAKANIRILSSIPNTGLGNAFFHFDLHVGGLVHYYEGDCLRFELYGGDLLVGALEKIRFNDFMFASADLGRPLWVKYFAERFKVPDMAFVHKTRRGEETEVDLVIGDVDGKNVIIYDDMSRSFKTLIDAANAYLSKGARSVSAVLSHLAPNSDEVIKKIIASPLKWVVHTNSHPMSRNPLVANMDKFIGADISGLYANAIRPLLS</sequence>
<dbReference type="CDD" id="cd06223">
    <property type="entry name" value="PRTases_typeI"/>
    <property type="match status" value="1"/>
</dbReference>
<evidence type="ECO:0000256" key="4">
    <source>
        <dbReference type="ARBA" id="ARBA00022741"/>
    </source>
</evidence>
<dbReference type="EC" id="2.7.6.1" evidence="1"/>
<dbReference type="SMART" id="SM01400">
    <property type="entry name" value="Pribosyltran_N"/>
    <property type="match status" value="1"/>
</dbReference>
<dbReference type="GO" id="GO:0005524">
    <property type="term" value="F:ATP binding"/>
    <property type="evidence" value="ECO:0007669"/>
    <property type="project" value="UniProtKB-KW"/>
</dbReference>
<dbReference type="PANTHER" id="PTHR10210">
    <property type="entry name" value="RIBOSE-PHOSPHATE DIPHOSPHOKINASE FAMILY MEMBER"/>
    <property type="match status" value="1"/>
</dbReference>
<evidence type="ECO:0000256" key="5">
    <source>
        <dbReference type="ARBA" id="ARBA00022777"/>
    </source>
</evidence>
<evidence type="ECO:0000313" key="10">
    <source>
        <dbReference type="Proteomes" id="UP000178367"/>
    </source>
</evidence>
<evidence type="ECO:0000256" key="2">
    <source>
        <dbReference type="ARBA" id="ARBA00022679"/>
    </source>
</evidence>
<evidence type="ECO:0000256" key="7">
    <source>
        <dbReference type="ARBA" id="ARBA00049535"/>
    </source>
</evidence>
<dbReference type="GO" id="GO:0004749">
    <property type="term" value="F:ribose phosphate diphosphokinase activity"/>
    <property type="evidence" value="ECO:0007669"/>
    <property type="project" value="UniProtKB-EC"/>
</dbReference>
<proteinExistence type="predicted"/>
<keyword evidence="3" id="KW-0545">Nucleotide biosynthesis</keyword>
<dbReference type="InterPro" id="IPR000836">
    <property type="entry name" value="PRTase_dom"/>
</dbReference>
<dbReference type="InterPro" id="IPR005946">
    <property type="entry name" value="Rib-P_diPkinase"/>
</dbReference>
<name>A0A1F5SER0_9BACT</name>
<keyword evidence="5" id="KW-0418">Kinase</keyword>
<dbReference type="Proteomes" id="UP000178367">
    <property type="component" value="Unassembled WGS sequence"/>
</dbReference>
<keyword evidence="6" id="KW-0067">ATP-binding</keyword>
<gene>
    <name evidence="9" type="ORF">A2227_07315</name>
</gene>
<dbReference type="GO" id="GO:0016301">
    <property type="term" value="F:kinase activity"/>
    <property type="evidence" value="ECO:0007669"/>
    <property type="project" value="UniProtKB-KW"/>
</dbReference>
<dbReference type="GO" id="GO:0002189">
    <property type="term" value="C:ribose phosphate diphosphokinase complex"/>
    <property type="evidence" value="ECO:0007669"/>
    <property type="project" value="TreeGrafter"/>
</dbReference>
<evidence type="ECO:0000256" key="3">
    <source>
        <dbReference type="ARBA" id="ARBA00022727"/>
    </source>
</evidence>
<protein>
    <recommendedName>
        <fullName evidence="1">ribose-phosphate diphosphokinase</fullName>
        <ecNumber evidence="1">2.7.6.1</ecNumber>
    </recommendedName>
</protein>
<evidence type="ECO:0000313" key="9">
    <source>
        <dbReference type="EMBL" id="OGF25129.1"/>
    </source>
</evidence>
<comment type="catalytic activity">
    <reaction evidence="7">
        <text>D-ribose 5-phosphate + ATP = 5-phospho-alpha-D-ribose 1-diphosphate + AMP + H(+)</text>
        <dbReference type="Rhea" id="RHEA:15609"/>
        <dbReference type="ChEBI" id="CHEBI:15378"/>
        <dbReference type="ChEBI" id="CHEBI:30616"/>
        <dbReference type="ChEBI" id="CHEBI:58017"/>
        <dbReference type="ChEBI" id="CHEBI:78346"/>
        <dbReference type="ChEBI" id="CHEBI:456215"/>
        <dbReference type="EC" id="2.7.6.1"/>
    </reaction>
</comment>
<keyword evidence="4" id="KW-0547">Nucleotide-binding</keyword>
<dbReference type="GO" id="GO:0006164">
    <property type="term" value="P:purine nucleotide biosynthetic process"/>
    <property type="evidence" value="ECO:0007669"/>
    <property type="project" value="TreeGrafter"/>
</dbReference>
<dbReference type="SUPFAM" id="SSF53271">
    <property type="entry name" value="PRTase-like"/>
    <property type="match status" value="2"/>
</dbReference>
<dbReference type="EMBL" id="MFGB01000023">
    <property type="protein sequence ID" value="OGF25129.1"/>
    <property type="molecule type" value="Genomic_DNA"/>
</dbReference>
<dbReference type="GO" id="GO:0000287">
    <property type="term" value="F:magnesium ion binding"/>
    <property type="evidence" value="ECO:0007669"/>
    <property type="project" value="InterPro"/>
</dbReference>
<dbReference type="Pfam" id="PF13793">
    <property type="entry name" value="Pribosyltran_N"/>
    <property type="match status" value="1"/>
</dbReference>
<dbReference type="STRING" id="1797994.A2227_07315"/>
<reference evidence="9 10" key="1">
    <citation type="journal article" date="2016" name="Nat. Commun.">
        <title>Thousands of microbial genomes shed light on interconnected biogeochemical processes in an aquifer system.</title>
        <authorList>
            <person name="Anantharaman K."/>
            <person name="Brown C.T."/>
            <person name="Hug L.A."/>
            <person name="Sharon I."/>
            <person name="Castelle C.J."/>
            <person name="Probst A.J."/>
            <person name="Thomas B.C."/>
            <person name="Singh A."/>
            <person name="Wilkins M.J."/>
            <person name="Karaoz U."/>
            <person name="Brodie E.L."/>
            <person name="Williams K.H."/>
            <person name="Hubbard S.S."/>
            <person name="Banfield J.F."/>
        </authorList>
    </citation>
    <scope>NUCLEOTIDE SEQUENCE [LARGE SCALE GENOMIC DNA]</scope>
</reference>
<evidence type="ECO:0000256" key="1">
    <source>
        <dbReference type="ARBA" id="ARBA00013247"/>
    </source>
</evidence>
<comment type="caution">
    <text evidence="9">The sequence shown here is derived from an EMBL/GenBank/DDBJ whole genome shotgun (WGS) entry which is preliminary data.</text>
</comment>
<evidence type="ECO:0000256" key="6">
    <source>
        <dbReference type="ARBA" id="ARBA00022840"/>
    </source>
</evidence>
<dbReference type="Gene3D" id="3.40.50.2020">
    <property type="match status" value="2"/>
</dbReference>
<evidence type="ECO:0000259" key="8">
    <source>
        <dbReference type="Pfam" id="PF13793"/>
    </source>
</evidence>
<organism evidence="9 10">
    <name type="scientific">Candidatus Falkowbacteria bacterium RIFOXYA2_FULL_47_19</name>
    <dbReference type="NCBI Taxonomy" id="1797994"/>
    <lineage>
        <taxon>Bacteria</taxon>
        <taxon>Candidatus Falkowiibacteriota</taxon>
    </lineage>
</organism>
<keyword evidence="2" id="KW-0808">Transferase</keyword>